<accession>A0A9Q1B153</accession>
<protein>
    <recommendedName>
        <fullName evidence="3">Endonuclease/exonuclease/phosphatase domain-containing protein</fullName>
    </recommendedName>
</protein>
<dbReference type="Proteomes" id="UP001142489">
    <property type="component" value="Unassembled WGS sequence"/>
</dbReference>
<dbReference type="OrthoDB" id="8906575at2759"/>
<organism evidence="1 2">
    <name type="scientific">Phrynocephalus forsythii</name>
    <dbReference type="NCBI Taxonomy" id="171643"/>
    <lineage>
        <taxon>Eukaryota</taxon>
        <taxon>Metazoa</taxon>
        <taxon>Chordata</taxon>
        <taxon>Craniata</taxon>
        <taxon>Vertebrata</taxon>
        <taxon>Euteleostomi</taxon>
        <taxon>Lepidosauria</taxon>
        <taxon>Squamata</taxon>
        <taxon>Bifurcata</taxon>
        <taxon>Unidentata</taxon>
        <taxon>Episquamata</taxon>
        <taxon>Toxicofera</taxon>
        <taxon>Iguania</taxon>
        <taxon>Acrodonta</taxon>
        <taxon>Agamidae</taxon>
        <taxon>Agaminae</taxon>
        <taxon>Phrynocephalus</taxon>
    </lineage>
</organism>
<reference evidence="1" key="1">
    <citation type="journal article" date="2023" name="DNA Res.">
        <title>Chromosome-level genome assembly of Phrynocephalus forsythii using third-generation DNA sequencing and Hi-C analysis.</title>
        <authorList>
            <person name="Qi Y."/>
            <person name="Zhao W."/>
            <person name="Zhao Y."/>
            <person name="Niu C."/>
            <person name="Cao S."/>
            <person name="Zhang Y."/>
        </authorList>
    </citation>
    <scope>NUCLEOTIDE SEQUENCE</scope>
    <source>
        <tissue evidence="1">Muscle</tissue>
    </source>
</reference>
<dbReference type="EMBL" id="JAPFRF010000007">
    <property type="protein sequence ID" value="KAJ7326691.1"/>
    <property type="molecule type" value="Genomic_DNA"/>
</dbReference>
<dbReference type="InterPro" id="IPR036691">
    <property type="entry name" value="Endo/exonu/phosph_ase_sf"/>
</dbReference>
<dbReference type="Gene3D" id="3.60.10.10">
    <property type="entry name" value="Endonuclease/exonuclease/phosphatase"/>
    <property type="match status" value="1"/>
</dbReference>
<sequence length="165" mass="18057">MGDFNARLGPNNDALFSSPLWGLTENQIFVPNYDGTSKDAKVNYGGICLTQMVSRLALIILNGNPLFDKSAKFTYVSGHGSSVVDFVLTSHLLSGSASAFCVDYRLDSDHLPLIVSISLSNVIHLNTNSCFQDKSLCLKHKRLYWTGKNSNKVTDFLGSSEGEML</sequence>
<keyword evidence="2" id="KW-1185">Reference proteome</keyword>
<dbReference type="SUPFAM" id="SSF56219">
    <property type="entry name" value="DNase I-like"/>
    <property type="match status" value="1"/>
</dbReference>
<gene>
    <name evidence="1" type="ORF">JRQ81_016450</name>
</gene>
<evidence type="ECO:0000313" key="2">
    <source>
        <dbReference type="Proteomes" id="UP001142489"/>
    </source>
</evidence>
<name>A0A9Q1B153_9SAUR</name>
<dbReference type="AlphaFoldDB" id="A0A9Q1B153"/>
<evidence type="ECO:0000313" key="1">
    <source>
        <dbReference type="EMBL" id="KAJ7326691.1"/>
    </source>
</evidence>
<comment type="caution">
    <text evidence="1">The sequence shown here is derived from an EMBL/GenBank/DDBJ whole genome shotgun (WGS) entry which is preliminary data.</text>
</comment>
<evidence type="ECO:0008006" key="3">
    <source>
        <dbReference type="Google" id="ProtNLM"/>
    </source>
</evidence>
<proteinExistence type="predicted"/>